<feature type="compositionally biased region" description="Polar residues" evidence="1">
    <location>
        <begin position="528"/>
        <end position="538"/>
    </location>
</feature>
<comment type="caution">
    <text evidence="3">The sequence shown here is derived from an EMBL/GenBank/DDBJ whole genome shotgun (WGS) entry which is preliminary data.</text>
</comment>
<feature type="compositionally biased region" description="Low complexity" evidence="1">
    <location>
        <begin position="457"/>
        <end position="479"/>
    </location>
</feature>
<name>A0A7J6LDI3_PERCH</name>
<feature type="region of interest" description="Disordered" evidence="1">
    <location>
        <begin position="755"/>
        <end position="801"/>
    </location>
</feature>
<feature type="region of interest" description="Disordered" evidence="1">
    <location>
        <begin position="1097"/>
        <end position="1205"/>
    </location>
</feature>
<dbReference type="AlphaFoldDB" id="A0A7J6LDI3"/>
<feature type="compositionally biased region" description="Polar residues" evidence="1">
    <location>
        <begin position="852"/>
        <end position="885"/>
    </location>
</feature>
<dbReference type="Pfam" id="PF00226">
    <property type="entry name" value="DnaJ"/>
    <property type="match status" value="2"/>
</dbReference>
<feature type="compositionally biased region" description="Low complexity" evidence="1">
    <location>
        <begin position="776"/>
        <end position="798"/>
    </location>
</feature>
<reference evidence="3 4" key="1">
    <citation type="submission" date="2020-04" db="EMBL/GenBank/DDBJ databases">
        <title>Perkinsus chesapeaki whole genome sequence.</title>
        <authorList>
            <person name="Bogema D.R."/>
        </authorList>
    </citation>
    <scope>NUCLEOTIDE SEQUENCE [LARGE SCALE GENOMIC DNA]</scope>
    <source>
        <strain evidence="3">ATCC PRA-425</strain>
    </source>
</reference>
<proteinExistence type="predicted"/>
<feature type="region of interest" description="Disordered" evidence="1">
    <location>
        <begin position="851"/>
        <end position="902"/>
    </location>
</feature>
<evidence type="ECO:0000313" key="4">
    <source>
        <dbReference type="Proteomes" id="UP000591131"/>
    </source>
</evidence>
<dbReference type="SMART" id="SM00271">
    <property type="entry name" value="DnaJ"/>
    <property type="match status" value="2"/>
</dbReference>
<feature type="compositionally biased region" description="Low complexity" evidence="1">
    <location>
        <begin position="616"/>
        <end position="626"/>
    </location>
</feature>
<dbReference type="CDD" id="cd06257">
    <property type="entry name" value="DnaJ"/>
    <property type="match status" value="2"/>
</dbReference>
<feature type="region of interest" description="Disordered" evidence="1">
    <location>
        <begin position="104"/>
        <end position="165"/>
    </location>
</feature>
<dbReference type="SUPFAM" id="SSF46565">
    <property type="entry name" value="Chaperone J-domain"/>
    <property type="match status" value="2"/>
</dbReference>
<dbReference type="PROSITE" id="PS00636">
    <property type="entry name" value="DNAJ_1"/>
    <property type="match status" value="1"/>
</dbReference>
<organism evidence="3 4">
    <name type="scientific">Perkinsus chesapeaki</name>
    <name type="common">Clam parasite</name>
    <name type="synonym">Perkinsus andrewsi</name>
    <dbReference type="NCBI Taxonomy" id="330153"/>
    <lineage>
        <taxon>Eukaryota</taxon>
        <taxon>Sar</taxon>
        <taxon>Alveolata</taxon>
        <taxon>Perkinsozoa</taxon>
        <taxon>Perkinsea</taxon>
        <taxon>Perkinsida</taxon>
        <taxon>Perkinsidae</taxon>
        <taxon>Perkinsus</taxon>
    </lineage>
</organism>
<feature type="compositionally biased region" description="Low complexity" evidence="1">
    <location>
        <begin position="1112"/>
        <end position="1205"/>
    </location>
</feature>
<feature type="domain" description="J" evidence="2">
    <location>
        <begin position="25"/>
        <end position="90"/>
    </location>
</feature>
<dbReference type="Proteomes" id="UP000591131">
    <property type="component" value="Unassembled WGS sequence"/>
</dbReference>
<dbReference type="InterPro" id="IPR018253">
    <property type="entry name" value="DnaJ_domain_CS"/>
</dbReference>
<dbReference type="Gene3D" id="1.10.287.110">
    <property type="entry name" value="DnaJ domain"/>
    <property type="match status" value="2"/>
</dbReference>
<evidence type="ECO:0000259" key="2">
    <source>
        <dbReference type="PROSITE" id="PS50076"/>
    </source>
</evidence>
<sequence length="1205" mass="127917">MASFDKGDSAAAGAAVGSHVDVSRNHYDVLEVNARTATPADIRRNFRRLCLKYHPDKCGGDDTVGRFQEIKVAYDVLSDPMKKAKFDHVFFYSRGTVPYNAKRIAEQPSDGQPSPKRARIDTGGSGAESSSPPSSPARPTEESAEGSVSPGSDSATAAAGAGDDSRLEELTIQELKALARERGINVTLCIEKSDIVKAIRRGPVQTAQSKTSGSPPQSDAGAAAANNRFNSSSSLLSQYWAFEREATLRHQWLGVSNESIQASTGLYEWVTWLRRVLESSTAYINSATEDVRKMQNRADATRDNIGKDTRPAGRPSLPPAGKFAGALEAHRHAVMSSLDTFRRTQVILSKLNEDLGSTARALKTVDAQLVVSGRHMATEARQLKDSAAKIAASPDLLAEAQRYSQANRSGMPNRVPFMTSAASAAAAAAAGMRNMAAARQFQAGVHNAMQGRQNYEQQQQQAAAAAAGSPDSTTAAAAGNEHIGDTSVAGMNQSATDNGPAARGTSTQGPTTGGLRPGKVAGMPDTQGADTATNNDNTAEIKRETPEDDTNPEGQKDGPLPHITVQIPENWQPGSKIKFTTDNGAIKFKPPPGCRPGDLMDYDPNVRRIKVMRQQQQPAAAATAAPKPEHFSNSADPTPAGEPTAADLRAFGEVKWLAVLNIFEVYHCYFMPHPSAAAAAVTTPINYYAVLGLRHMNASQDEIRQNYRRLCLVHHPDKGGSLSEFQKVQQAYHTLSDPARRRQYDRMNLFTVRTGGFKRTGRPPAAVSRPRKKARSSSNPATTTTAPTVPSSSSQTPVVTPPPAILKTSTLSSLSVGTLKQLAVKLGANILGCLEKGELIKAIQECHAAEKVTSSRSTQADAGSADSCSNEHATGSNLQSNTEPSNPAEGATPSDANPKHPVFEAFMKSPEGKALEECIGLAQKELVFEAWAGFSASSTAIGHSFTRELSCLQSKLADTTKYVTHATDRLQQVQFAQKAAASSPLLAKHPTHQSLVGLVQAIQEQGETFTKARQAFLATEKCLDMLRTNISTLLKDLERVQMHAAGSRSMALDSYEEYHRKQTRLASEIARKLSEDGIPNMTVARVLDIVRLSALSGKEEEREKKQTHGADQPTHQTTSSPSSPAGTVPSSSTGTVPSSSTGTVPSSTGTKSTCPTGTVPSSSTGTVPSSTGTKSTSPTGTVPAGSTRTVPSSSTGTVPSSSTGT</sequence>
<dbReference type="EMBL" id="JAAPAO010000553">
    <property type="protein sequence ID" value="KAF4657243.1"/>
    <property type="molecule type" value="Genomic_DNA"/>
</dbReference>
<feature type="compositionally biased region" description="Basic and acidic residues" evidence="1">
    <location>
        <begin position="1097"/>
        <end position="1108"/>
    </location>
</feature>
<feature type="region of interest" description="Disordered" evidence="1">
    <location>
        <begin position="616"/>
        <end position="642"/>
    </location>
</feature>
<dbReference type="PRINTS" id="PR00625">
    <property type="entry name" value="JDOMAIN"/>
</dbReference>
<dbReference type="PROSITE" id="PS50076">
    <property type="entry name" value="DNAJ_2"/>
    <property type="match status" value="2"/>
</dbReference>
<keyword evidence="4" id="KW-1185">Reference proteome</keyword>
<evidence type="ECO:0000256" key="1">
    <source>
        <dbReference type="SAM" id="MobiDB-lite"/>
    </source>
</evidence>
<feature type="domain" description="J" evidence="2">
    <location>
        <begin position="686"/>
        <end position="748"/>
    </location>
</feature>
<dbReference type="PANTHER" id="PTHR24074">
    <property type="entry name" value="CO-CHAPERONE PROTEIN DJLA"/>
    <property type="match status" value="1"/>
</dbReference>
<dbReference type="OrthoDB" id="10250354at2759"/>
<evidence type="ECO:0000313" key="3">
    <source>
        <dbReference type="EMBL" id="KAF4657243.1"/>
    </source>
</evidence>
<dbReference type="InterPro" id="IPR050817">
    <property type="entry name" value="DjlA_DnaK_co-chaperone"/>
</dbReference>
<protein>
    <recommendedName>
        <fullName evidence="2">J domain-containing protein</fullName>
    </recommendedName>
</protein>
<dbReference type="InterPro" id="IPR001623">
    <property type="entry name" value="DnaJ_domain"/>
</dbReference>
<dbReference type="InterPro" id="IPR036869">
    <property type="entry name" value="J_dom_sf"/>
</dbReference>
<gene>
    <name evidence="3" type="ORF">FOL47_008542</name>
</gene>
<accession>A0A7J6LDI3</accession>
<feature type="non-terminal residue" evidence="3">
    <location>
        <position position="1205"/>
    </location>
</feature>
<feature type="region of interest" description="Disordered" evidence="1">
    <location>
        <begin position="451"/>
        <end position="564"/>
    </location>
</feature>
<feature type="compositionally biased region" description="Low complexity" evidence="1">
    <location>
        <begin position="151"/>
        <end position="162"/>
    </location>
</feature>